<dbReference type="InterPro" id="IPR007197">
    <property type="entry name" value="rSAM"/>
</dbReference>
<accession>A0A0G0I2F5</accession>
<dbReference type="PANTHER" id="PTHR43409">
    <property type="entry name" value="ANAEROBIC MAGNESIUM-PROTOPORPHYRIN IX MONOMETHYL ESTER CYCLASE-RELATED"/>
    <property type="match status" value="1"/>
</dbReference>
<dbReference type="Gene3D" id="3.80.30.20">
    <property type="entry name" value="tm_1862 like domain"/>
    <property type="match status" value="1"/>
</dbReference>
<evidence type="ECO:0000259" key="6">
    <source>
        <dbReference type="PROSITE" id="PS51918"/>
    </source>
</evidence>
<reference evidence="7 8" key="1">
    <citation type="journal article" date="2015" name="Nature">
        <title>rRNA introns, odd ribosomes, and small enigmatic genomes across a large radiation of phyla.</title>
        <authorList>
            <person name="Brown C.T."/>
            <person name="Hug L.A."/>
            <person name="Thomas B.C."/>
            <person name="Sharon I."/>
            <person name="Castelle C.J."/>
            <person name="Singh A."/>
            <person name="Wilkins M.J."/>
            <person name="Williams K.H."/>
            <person name="Banfield J.F."/>
        </authorList>
    </citation>
    <scope>NUCLEOTIDE SEQUENCE [LARGE SCALE GENOMIC DNA]</scope>
</reference>
<protein>
    <submittedName>
        <fullName evidence="7">Protein involved in methylthiolation of isopentenylated A37 derivatives in tRNA</fullName>
    </submittedName>
</protein>
<dbReference type="Proteomes" id="UP000034508">
    <property type="component" value="Unassembled WGS sequence"/>
</dbReference>
<evidence type="ECO:0000313" key="7">
    <source>
        <dbReference type="EMBL" id="KKQ18464.1"/>
    </source>
</evidence>
<dbReference type="EMBL" id="LBSM01000004">
    <property type="protein sequence ID" value="KKQ18464.1"/>
    <property type="molecule type" value="Genomic_DNA"/>
</dbReference>
<evidence type="ECO:0000256" key="3">
    <source>
        <dbReference type="ARBA" id="ARBA00022723"/>
    </source>
</evidence>
<dbReference type="AlphaFoldDB" id="A0A0G0I2F5"/>
<keyword evidence="3" id="KW-0479">Metal-binding</keyword>
<dbReference type="InterPro" id="IPR023404">
    <property type="entry name" value="rSAM_horseshoe"/>
</dbReference>
<dbReference type="InterPro" id="IPR051198">
    <property type="entry name" value="BchE-like"/>
</dbReference>
<proteinExistence type="predicted"/>
<organism evidence="7 8">
    <name type="scientific">Berkelbacteria bacterium GW2011_GWA1_36_9</name>
    <dbReference type="NCBI Taxonomy" id="1618331"/>
    <lineage>
        <taxon>Bacteria</taxon>
        <taxon>Candidatus Berkelbacteria</taxon>
    </lineage>
</organism>
<evidence type="ECO:0000313" key="8">
    <source>
        <dbReference type="Proteomes" id="UP000034508"/>
    </source>
</evidence>
<gene>
    <name evidence="7" type="ORF">US31_C0004G0026</name>
</gene>
<keyword evidence="5" id="KW-0411">Iron-sulfur</keyword>
<dbReference type="InterPro" id="IPR058240">
    <property type="entry name" value="rSAM_sf"/>
</dbReference>
<feature type="domain" description="Radical SAM core" evidence="6">
    <location>
        <begin position="1"/>
        <end position="198"/>
    </location>
</feature>
<comment type="cofactor">
    <cofactor evidence="1">
        <name>[4Fe-4S] cluster</name>
        <dbReference type="ChEBI" id="CHEBI:49883"/>
    </cofactor>
</comment>
<keyword evidence="4" id="KW-0408">Iron</keyword>
<dbReference type="GO" id="GO:0046872">
    <property type="term" value="F:metal ion binding"/>
    <property type="evidence" value="ECO:0007669"/>
    <property type="project" value="UniProtKB-KW"/>
</dbReference>
<dbReference type="PANTHER" id="PTHR43409:SF7">
    <property type="entry name" value="BLL1977 PROTEIN"/>
    <property type="match status" value="1"/>
</dbReference>
<dbReference type="GO" id="GO:0003824">
    <property type="term" value="F:catalytic activity"/>
    <property type="evidence" value="ECO:0007669"/>
    <property type="project" value="InterPro"/>
</dbReference>
<evidence type="ECO:0000256" key="5">
    <source>
        <dbReference type="ARBA" id="ARBA00023014"/>
    </source>
</evidence>
<evidence type="ECO:0000256" key="2">
    <source>
        <dbReference type="ARBA" id="ARBA00022691"/>
    </source>
</evidence>
<dbReference type="GO" id="GO:0051536">
    <property type="term" value="F:iron-sulfur cluster binding"/>
    <property type="evidence" value="ECO:0007669"/>
    <property type="project" value="UniProtKB-KW"/>
</dbReference>
<dbReference type="SMART" id="SM00729">
    <property type="entry name" value="Elp3"/>
    <property type="match status" value="1"/>
</dbReference>
<dbReference type="InterPro" id="IPR006638">
    <property type="entry name" value="Elp3/MiaA/NifB-like_rSAM"/>
</dbReference>
<evidence type="ECO:0000256" key="1">
    <source>
        <dbReference type="ARBA" id="ARBA00001966"/>
    </source>
</evidence>
<dbReference type="SUPFAM" id="SSF102114">
    <property type="entry name" value="Radical SAM enzymes"/>
    <property type="match status" value="1"/>
</dbReference>
<evidence type="ECO:0000256" key="4">
    <source>
        <dbReference type="ARBA" id="ARBA00023004"/>
    </source>
</evidence>
<dbReference type="PROSITE" id="PS51918">
    <property type="entry name" value="RADICAL_SAM"/>
    <property type="match status" value="1"/>
</dbReference>
<name>A0A0G0I2F5_9BACT</name>
<dbReference type="Pfam" id="PF04055">
    <property type="entry name" value="Radical_SAM"/>
    <property type="match status" value="1"/>
</dbReference>
<keyword evidence="2" id="KW-0949">S-adenosyl-L-methionine</keyword>
<comment type="caution">
    <text evidence="7">The sequence shown here is derived from an EMBL/GenBank/DDBJ whole genome shotgun (WGS) entry which is preliminary data.</text>
</comment>
<sequence>MGYRPRVRSAENMIAEIEETYKKYKTRYFYVCDDIFFIDKKRAQKFCKLLLKKKLPVFWSAQTRAEMVDEKTLKMAKKAGCQHIAVGVEVGNPHIRELIKKGNSVDDVRRCAQLLHKVGLRMVAFCIIGLPGEGKKEIEDTVNLVKEIKPYIVYPYFPTPAVGTELAKIVEEKNPEGLAKYRDRNHIDPSAPLTEGMTSKERKKVIKWAVEEFVKINKNSLIIDITRRPMFYWALAQDMNFLKHPKFFLGYIKDYLNI</sequence>